<reference evidence="8" key="2">
    <citation type="submission" date="2025-09" db="UniProtKB">
        <authorList>
            <consortium name="Ensembl"/>
        </authorList>
    </citation>
    <scope>IDENTIFICATION</scope>
</reference>
<dbReference type="InterPro" id="IPR033690">
    <property type="entry name" value="Adenylat_kinase_CS"/>
</dbReference>
<dbReference type="PROSITE" id="PS00113">
    <property type="entry name" value="ADENYLATE_KINASE"/>
    <property type="match status" value="1"/>
</dbReference>
<comment type="catalytic activity">
    <reaction evidence="5">
        <text>GTP + AMP = GDP + ADP</text>
        <dbReference type="Rhea" id="RHEA:29863"/>
        <dbReference type="ChEBI" id="CHEBI:37565"/>
        <dbReference type="ChEBI" id="CHEBI:58189"/>
        <dbReference type="ChEBI" id="CHEBI:456215"/>
        <dbReference type="ChEBI" id="CHEBI:456216"/>
    </reaction>
</comment>
<keyword evidence="9" id="KW-1185">Reference proteome</keyword>
<keyword evidence="3 6" id="KW-0418">Kinase</keyword>
<dbReference type="GO" id="GO:0005524">
    <property type="term" value="F:ATP binding"/>
    <property type="evidence" value="ECO:0007669"/>
    <property type="project" value="InterPro"/>
</dbReference>
<evidence type="ECO:0000313" key="9">
    <source>
        <dbReference type="Proteomes" id="UP000694388"/>
    </source>
</evidence>
<evidence type="ECO:0000313" key="8">
    <source>
        <dbReference type="Ensembl" id="ENSEBUP00000011494.1"/>
    </source>
</evidence>
<dbReference type="AlphaFoldDB" id="A0A8C4Q888"/>
<dbReference type="SUPFAM" id="SSF52540">
    <property type="entry name" value="P-loop containing nucleoside triphosphate hydrolases"/>
    <property type="match status" value="1"/>
</dbReference>
<accession>A0A8C4Q888</accession>
<dbReference type="Gene3D" id="3.40.50.300">
    <property type="entry name" value="P-loop containing nucleotide triphosphate hydrolases"/>
    <property type="match status" value="1"/>
</dbReference>
<evidence type="ECO:0000256" key="4">
    <source>
        <dbReference type="ARBA" id="ARBA00047210"/>
    </source>
</evidence>
<dbReference type="CDD" id="cd01428">
    <property type="entry name" value="ADK"/>
    <property type="match status" value="1"/>
</dbReference>
<name>A0A8C4Q888_EPTBU</name>
<keyword evidence="2" id="KW-0547">Nucleotide-binding</keyword>
<dbReference type="InterPro" id="IPR006259">
    <property type="entry name" value="Adenyl_kin_sub"/>
</dbReference>
<proteinExistence type="inferred from homology"/>
<dbReference type="Pfam" id="PF05191">
    <property type="entry name" value="ADK_lid"/>
    <property type="match status" value="1"/>
</dbReference>
<comment type="similarity">
    <text evidence="6">Belongs to the adenylate kinase family.</text>
</comment>
<organism evidence="8 9">
    <name type="scientific">Eptatretus burgeri</name>
    <name type="common">Inshore hagfish</name>
    <dbReference type="NCBI Taxonomy" id="7764"/>
    <lineage>
        <taxon>Eukaryota</taxon>
        <taxon>Metazoa</taxon>
        <taxon>Chordata</taxon>
        <taxon>Craniata</taxon>
        <taxon>Vertebrata</taxon>
        <taxon>Cyclostomata</taxon>
        <taxon>Myxini</taxon>
        <taxon>Myxiniformes</taxon>
        <taxon>Myxinidae</taxon>
        <taxon>Eptatretinae</taxon>
        <taxon>Eptatretus</taxon>
    </lineage>
</organism>
<evidence type="ECO:0000256" key="2">
    <source>
        <dbReference type="ARBA" id="ARBA00022741"/>
    </source>
</evidence>
<evidence type="ECO:0000256" key="5">
    <source>
        <dbReference type="ARBA" id="ARBA00048191"/>
    </source>
</evidence>
<dbReference type="NCBIfam" id="TIGR01351">
    <property type="entry name" value="adk"/>
    <property type="match status" value="1"/>
</dbReference>
<dbReference type="Ensembl" id="ENSEBUT00000012064.1">
    <property type="protein sequence ID" value="ENSEBUP00000011494.1"/>
    <property type="gene ID" value="ENSEBUG00000007371.1"/>
</dbReference>
<dbReference type="FunFam" id="3.40.50.300:FF:000106">
    <property type="entry name" value="Adenylate kinase mitochondrial"/>
    <property type="match status" value="1"/>
</dbReference>
<feature type="domain" description="Adenylate kinase active site lid" evidence="7">
    <location>
        <begin position="126"/>
        <end position="161"/>
    </location>
</feature>
<dbReference type="InterPro" id="IPR027417">
    <property type="entry name" value="P-loop_NTPase"/>
</dbReference>
<dbReference type="HAMAP" id="MF_00235">
    <property type="entry name" value="Adenylate_kinase_Adk"/>
    <property type="match status" value="1"/>
</dbReference>
<evidence type="ECO:0000256" key="1">
    <source>
        <dbReference type="ARBA" id="ARBA00022679"/>
    </source>
</evidence>
<sequence length="188" mass="21078">MARRAFQAVILGPPGSGKGTISQRIREHFGLHPVSCGDLLRDNMCRSTVIGRQAQVYVVQGRLVPDDIVSGMILSELRALGPTPWLLDGYPRSVVQVNALALHFPLDTVLELQVPTAILQQRLTSRWLHPGSGRIYNTEFNQPLVQGVDDITGEPLTQREDDRPKTVARRLELYAECTKPVIEYYMYV</sequence>
<dbReference type="GeneTree" id="ENSGT00940000155120"/>
<reference evidence="8" key="1">
    <citation type="submission" date="2025-08" db="UniProtKB">
        <authorList>
            <consortium name="Ensembl"/>
        </authorList>
    </citation>
    <scope>IDENTIFICATION</scope>
</reference>
<evidence type="ECO:0000256" key="3">
    <source>
        <dbReference type="ARBA" id="ARBA00022777"/>
    </source>
</evidence>
<dbReference type="InterPro" id="IPR000850">
    <property type="entry name" value="Adenylat/UMP-CMP_kin"/>
</dbReference>
<dbReference type="Pfam" id="PF00406">
    <property type="entry name" value="ADK"/>
    <property type="match status" value="1"/>
</dbReference>
<dbReference type="PRINTS" id="PR00094">
    <property type="entry name" value="ADENYLTKNASE"/>
</dbReference>
<evidence type="ECO:0000259" key="7">
    <source>
        <dbReference type="Pfam" id="PF05191"/>
    </source>
</evidence>
<dbReference type="OMA" id="TIAHFST"/>
<dbReference type="PANTHER" id="PTHR23359">
    <property type="entry name" value="NUCLEOTIDE KINASE"/>
    <property type="match status" value="1"/>
</dbReference>
<dbReference type="InterPro" id="IPR007862">
    <property type="entry name" value="Adenylate_kinase_lid-dom"/>
</dbReference>
<protein>
    <recommendedName>
        <fullName evidence="4">Adenylate kinase 3</fullName>
    </recommendedName>
</protein>
<dbReference type="GO" id="GO:0004017">
    <property type="term" value="F:AMP kinase activity"/>
    <property type="evidence" value="ECO:0007669"/>
    <property type="project" value="InterPro"/>
</dbReference>
<evidence type="ECO:0000256" key="6">
    <source>
        <dbReference type="RuleBase" id="RU003330"/>
    </source>
</evidence>
<keyword evidence="1 6" id="KW-0808">Transferase</keyword>
<dbReference type="Proteomes" id="UP000694388">
    <property type="component" value="Unplaced"/>
</dbReference>